<keyword evidence="4" id="KW-0238">DNA-binding</keyword>
<keyword evidence="9" id="KW-1185">Reference proteome</keyword>
<evidence type="ECO:0000256" key="3">
    <source>
        <dbReference type="ARBA" id="ARBA00023082"/>
    </source>
</evidence>
<dbReference type="Gene3D" id="1.10.10.10">
    <property type="entry name" value="Winged helix-like DNA-binding domain superfamily/Winged helix DNA-binding domain"/>
    <property type="match status" value="1"/>
</dbReference>
<evidence type="ECO:0000256" key="5">
    <source>
        <dbReference type="ARBA" id="ARBA00023163"/>
    </source>
</evidence>
<dbReference type="SUPFAM" id="SSF88659">
    <property type="entry name" value="Sigma3 and sigma4 domains of RNA polymerase sigma factors"/>
    <property type="match status" value="1"/>
</dbReference>
<dbReference type="Pfam" id="PF08281">
    <property type="entry name" value="Sigma70_r4_2"/>
    <property type="match status" value="1"/>
</dbReference>
<dbReference type="KEGG" id="aup:AsAng_0027440"/>
<dbReference type="Pfam" id="PF04542">
    <property type="entry name" value="Sigma70_r2"/>
    <property type="match status" value="1"/>
</dbReference>
<dbReference type="GO" id="GO:0016987">
    <property type="term" value="F:sigma factor activity"/>
    <property type="evidence" value="ECO:0007669"/>
    <property type="project" value="UniProtKB-KW"/>
</dbReference>
<dbReference type="AlphaFoldDB" id="A0A915YF81"/>
<keyword evidence="5" id="KW-0804">Transcription</keyword>
<dbReference type="InterPro" id="IPR039425">
    <property type="entry name" value="RNA_pol_sigma-70-like"/>
</dbReference>
<comment type="similarity">
    <text evidence="1">Belongs to the sigma-70 factor family. ECF subfamily.</text>
</comment>
<dbReference type="Proteomes" id="UP001060919">
    <property type="component" value="Chromosome"/>
</dbReference>
<accession>A0A915YF81</accession>
<dbReference type="NCBIfam" id="TIGR02937">
    <property type="entry name" value="sigma70-ECF"/>
    <property type="match status" value="1"/>
</dbReference>
<name>A0A915YF81_9BACT</name>
<dbReference type="GO" id="GO:0003677">
    <property type="term" value="F:DNA binding"/>
    <property type="evidence" value="ECO:0007669"/>
    <property type="project" value="UniProtKB-KW"/>
</dbReference>
<proteinExistence type="inferred from homology"/>
<sequence>MTLKEFTYQLVGLKDKLFRFSARIVGNDELAEDVVQDVVIKMWNKREERDQYENLESYCMRLTKNLSIDKTRAKNYQNIGLDKAPEPIQEALNPYQQTAHKDTISHIHQLMQNLSHKQRMVMQLRDIEGMEYQEIAQILEIPLNQVKVNLFRARKSIRKQLLNIESYGL</sequence>
<evidence type="ECO:0000259" key="6">
    <source>
        <dbReference type="Pfam" id="PF04542"/>
    </source>
</evidence>
<dbReference type="InterPro" id="IPR013249">
    <property type="entry name" value="RNA_pol_sigma70_r4_t2"/>
</dbReference>
<dbReference type="EMBL" id="AP026867">
    <property type="protein sequence ID" value="BDS12029.1"/>
    <property type="molecule type" value="Genomic_DNA"/>
</dbReference>
<dbReference type="InterPro" id="IPR036388">
    <property type="entry name" value="WH-like_DNA-bd_sf"/>
</dbReference>
<dbReference type="InterPro" id="IPR014284">
    <property type="entry name" value="RNA_pol_sigma-70_dom"/>
</dbReference>
<evidence type="ECO:0000256" key="1">
    <source>
        <dbReference type="ARBA" id="ARBA00010641"/>
    </source>
</evidence>
<evidence type="ECO:0000313" key="8">
    <source>
        <dbReference type="EMBL" id="BDS12029.1"/>
    </source>
</evidence>
<keyword evidence="3" id="KW-0731">Sigma factor</keyword>
<dbReference type="SUPFAM" id="SSF88946">
    <property type="entry name" value="Sigma2 domain of RNA polymerase sigma factors"/>
    <property type="match status" value="1"/>
</dbReference>
<dbReference type="GO" id="GO:0006352">
    <property type="term" value="P:DNA-templated transcription initiation"/>
    <property type="evidence" value="ECO:0007669"/>
    <property type="project" value="InterPro"/>
</dbReference>
<gene>
    <name evidence="8" type="ORF">AsAng_0027440</name>
</gene>
<dbReference type="InterPro" id="IPR013325">
    <property type="entry name" value="RNA_pol_sigma_r2"/>
</dbReference>
<evidence type="ECO:0000259" key="7">
    <source>
        <dbReference type="Pfam" id="PF08281"/>
    </source>
</evidence>
<feature type="domain" description="RNA polymerase sigma-70 region 2" evidence="6">
    <location>
        <begin position="15"/>
        <end position="74"/>
    </location>
</feature>
<evidence type="ECO:0000313" key="9">
    <source>
        <dbReference type="Proteomes" id="UP001060919"/>
    </source>
</evidence>
<feature type="domain" description="RNA polymerase sigma factor 70 region 4 type 2" evidence="7">
    <location>
        <begin position="107"/>
        <end position="156"/>
    </location>
</feature>
<dbReference type="PANTHER" id="PTHR43133:SF8">
    <property type="entry name" value="RNA POLYMERASE SIGMA FACTOR HI_1459-RELATED"/>
    <property type="match status" value="1"/>
</dbReference>
<dbReference type="Gene3D" id="1.10.1740.10">
    <property type="match status" value="1"/>
</dbReference>
<dbReference type="RefSeq" id="WP_264793152.1">
    <property type="nucleotide sequence ID" value="NZ_AP026867.1"/>
</dbReference>
<dbReference type="InterPro" id="IPR007627">
    <property type="entry name" value="RNA_pol_sigma70_r2"/>
</dbReference>
<evidence type="ECO:0000256" key="4">
    <source>
        <dbReference type="ARBA" id="ARBA00023125"/>
    </source>
</evidence>
<organism evidence="8 9">
    <name type="scientific">Aureispira anguillae</name>
    <dbReference type="NCBI Taxonomy" id="2864201"/>
    <lineage>
        <taxon>Bacteria</taxon>
        <taxon>Pseudomonadati</taxon>
        <taxon>Bacteroidota</taxon>
        <taxon>Saprospiria</taxon>
        <taxon>Saprospirales</taxon>
        <taxon>Saprospiraceae</taxon>
        <taxon>Aureispira</taxon>
    </lineage>
</organism>
<reference evidence="8" key="1">
    <citation type="submission" date="2022-09" db="EMBL/GenBank/DDBJ databases">
        <title>Aureispira anguillicida sp. nov., isolated from Leptocephalus of Japanese eel Anguilla japonica.</title>
        <authorList>
            <person name="Yuasa K."/>
            <person name="Mekata T."/>
            <person name="Ikunari K."/>
        </authorList>
    </citation>
    <scope>NUCLEOTIDE SEQUENCE</scope>
    <source>
        <strain evidence="8">EL160426</strain>
    </source>
</reference>
<dbReference type="PANTHER" id="PTHR43133">
    <property type="entry name" value="RNA POLYMERASE ECF-TYPE SIGMA FACTO"/>
    <property type="match status" value="1"/>
</dbReference>
<dbReference type="InterPro" id="IPR013324">
    <property type="entry name" value="RNA_pol_sigma_r3/r4-like"/>
</dbReference>
<protein>
    <submittedName>
        <fullName evidence="8">Sigma-70 family RNA polymerase sigma factor</fullName>
    </submittedName>
</protein>
<dbReference type="CDD" id="cd06171">
    <property type="entry name" value="Sigma70_r4"/>
    <property type="match status" value="1"/>
</dbReference>
<keyword evidence="2" id="KW-0805">Transcription regulation</keyword>
<evidence type="ECO:0000256" key="2">
    <source>
        <dbReference type="ARBA" id="ARBA00023015"/>
    </source>
</evidence>